<sequence length="143" mass="15792">MSGDGSIAVVRCPCVGFPVFAICIPLWTHYSAVHSPTIPLGRSGFHITLREFVSTPTNSGPAAPAKQFGAELRTHAFMVKYTVITVNTTQSEVTSIDFTHPWSSHDRSYTLPHQNRDSSPHVRRSSFQSHVSACTDPKRNVLR</sequence>
<feature type="region of interest" description="Disordered" evidence="1">
    <location>
        <begin position="109"/>
        <end position="143"/>
    </location>
</feature>
<keyword evidence="3" id="KW-1185">Reference proteome</keyword>
<dbReference type="AlphaFoldDB" id="F9W5F6"/>
<name>F9W5F6_TRYCI</name>
<reference evidence="2 3" key="2">
    <citation type="journal article" date="2012" name="Proc. Natl. Acad. Sci. U.S.A.">
        <title>Antigenic diversity is generated by distinct evolutionary mechanisms in African trypanosome species.</title>
        <authorList>
            <person name="Jackson A.P."/>
            <person name="Berry A."/>
            <person name="Aslett M."/>
            <person name="Allison H.C."/>
            <person name="Burton P."/>
            <person name="Vavrova-Anderson J."/>
            <person name="Brown R."/>
            <person name="Browne H."/>
            <person name="Corton N."/>
            <person name="Hauser H."/>
            <person name="Gamble J."/>
            <person name="Gilderthorp R."/>
            <person name="Marcello L."/>
            <person name="McQuillan J."/>
            <person name="Otto T.D."/>
            <person name="Quail M.A."/>
            <person name="Sanders M.J."/>
            <person name="van Tonder A."/>
            <person name="Ginger M.L."/>
            <person name="Field M.C."/>
            <person name="Barry J.D."/>
            <person name="Hertz-Fowler C."/>
            <person name="Berriman M."/>
        </authorList>
    </citation>
    <scope>NUCLEOTIDE SEQUENCE [LARGE SCALE GENOMIC DNA]</scope>
    <source>
        <strain evidence="2 3">IL3000</strain>
    </source>
</reference>
<dbReference type="EMBL" id="CAEQ01000709">
    <property type="protein sequence ID" value="CCD12408.1"/>
    <property type="molecule type" value="Genomic_DNA"/>
</dbReference>
<gene>
    <name evidence="2" type="ORF">TCIL3000_0_32880</name>
</gene>
<protein>
    <submittedName>
        <fullName evidence="2">Uncharacterized protein</fullName>
    </submittedName>
</protein>
<reference evidence="3" key="1">
    <citation type="submission" date="2011-07" db="EMBL/GenBank/DDBJ databases">
        <title>Divergent evolution of antigenic variation in African trypanosomes.</title>
        <authorList>
            <person name="Jackson A.P."/>
            <person name="Berry A."/>
            <person name="Allison H.C."/>
            <person name="Burton P."/>
            <person name="Anderson J."/>
            <person name="Aslett M."/>
            <person name="Brown R."/>
            <person name="Corton N."/>
            <person name="Harris D."/>
            <person name="Hauser H."/>
            <person name="Gamble J."/>
            <person name="Gilderthorp R."/>
            <person name="McQuillan J."/>
            <person name="Quail M.A."/>
            <person name="Sanders M."/>
            <person name="Van Tonder A."/>
            <person name="Ginger M.L."/>
            <person name="Donelson J.E."/>
            <person name="Field M.C."/>
            <person name="Barry J.D."/>
            <person name="Berriman M."/>
            <person name="Hertz-Fowler C."/>
        </authorList>
    </citation>
    <scope>NUCLEOTIDE SEQUENCE [LARGE SCALE GENOMIC DNA]</scope>
    <source>
        <strain evidence="3">IL3000</strain>
    </source>
</reference>
<evidence type="ECO:0000256" key="1">
    <source>
        <dbReference type="SAM" id="MobiDB-lite"/>
    </source>
</evidence>
<evidence type="ECO:0000313" key="2">
    <source>
        <dbReference type="EMBL" id="CCD12408.1"/>
    </source>
</evidence>
<organism evidence="2 3">
    <name type="scientific">Trypanosoma congolense (strain IL3000)</name>
    <dbReference type="NCBI Taxonomy" id="1068625"/>
    <lineage>
        <taxon>Eukaryota</taxon>
        <taxon>Discoba</taxon>
        <taxon>Euglenozoa</taxon>
        <taxon>Kinetoplastea</taxon>
        <taxon>Metakinetoplastina</taxon>
        <taxon>Trypanosomatida</taxon>
        <taxon>Trypanosomatidae</taxon>
        <taxon>Trypanosoma</taxon>
        <taxon>Nannomonas</taxon>
    </lineage>
</organism>
<dbReference type="OMA" id="WTHYSAV"/>
<evidence type="ECO:0000313" key="3">
    <source>
        <dbReference type="Proteomes" id="UP000000702"/>
    </source>
</evidence>
<comment type="caution">
    <text evidence="2">The sequence shown here is derived from an EMBL/GenBank/DDBJ whole genome shotgun (WGS) entry which is preliminary data.</text>
</comment>
<feature type="compositionally biased region" description="Basic and acidic residues" evidence="1">
    <location>
        <begin position="109"/>
        <end position="120"/>
    </location>
</feature>
<proteinExistence type="predicted"/>
<accession>F9W5F6</accession>
<dbReference type="Proteomes" id="UP000000702">
    <property type="component" value="Unassembled WGS sequence"/>
</dbReference>